<dbReference type="NCBIfam" id="NF006944">
    <property type="entry name" value="PRK09426.1"/>
    <property type="match status" value="1"/>
</dbReference>
<dbReference type="PROSITE" id="PS51332">
    <property type="entry name" value="B12_BINDING"/>
    <property type="match status" value="1"/>
</dbReference>
<keyword evidence="14" id="KW-1185">Reference proteome</keyword>
<organism evidence="13 14">
    <name type="scientific">Rhodococcus gannanensis</name>
    <dbReference type="NCBI Taxonomy" id="1960308"/>
    <lineage>
        <taxon>Bacteria</taxon>
        <taxon>Bacillati</taxon>
        <taxon>Actinomycetota</taxon>
        <taxon>Actinomycetes</taxon>
        <taxon>Mycobacteriales</taxon>
        <taxon>Nocardiaceae</taxon>
        <taxon>Rhodococcus</taxon>
    </lineage>
</organism>
<dbReference type="EC" id="5.4.99.2" evidence="5"/>
<evidence type="ECO:0000256" key="2">
    <source>
        <dbReference type="ARBA" id="ARBA00001922"/>
    </source>
</evidence>
<dbReference type="Pfam" id="PF01642">
    <property type="entry name" value="MM_CoA_mutase"/>
    <property type="match status" value="1"/>
</dbReference>
<dbReference type="SUPFAM" id="SSF51703">
    <property type="entry name" value="Cobalamin (vitamin B12)-dependent enzymes"/>
    <property type="match status" value="1"/>
</dbReference>
<comment type="similarity">
    <text evidence="3">Belongs to the methylmalonyl-CoA mutase family.</text>
</comment>
<comment type="caution">
    <text evidence="13">The sequence shown here is derived from an EMBL/GenBank/DDBJ whole genome shotgun (WGS) entry which is preliminary data.</text>
</comment>
<dbReference type="CDD" id="cd02071">
    <property type="entry name" value="MM_CoA_mut_B12_BD"/>
    <property type="match status" value="1"/>
</dbReference>
<evidence type="ECO:0000259" key="12">
    <source>
        <dbReference type="PROSITE" id="PS51332"/>
    </source>
</evidence>
<dbReference type="SUPFAM" id="SSF52242">
    <property type="entry name" value="Cobalamin (vitamin B12)-binding domain"/>
    <property type="match status" value="1"/>
</dbReference>
<dbReference type="EMBL" id="JBHUFB010000012">
    <property type="protein sequence ID" value="MFD1813800.1"/>
    <property type="molecule type" value="Genomic_DNA"/>
</dbReference>
<feature type="coiled-coil region" evidence="10">
    <location>
        <begin position="506"/>
        <end position="533"/>
    </location>
</feature>
<dbReference type="GO" id="GO:0004494">
    <property type="term" value="F:methylmalonyl-CoA mutase activity"/>
    <property type="evidence" value="ECO:0007669"/>
    <property type="project" value="UniProtKB-EC"/>
</dbReference>
<dbReference type="InterPro" id="IPR006099">
    <property type="entry name" value="MeMalonylCoA_mutase_a/b_cat"/>
</dbReference>
<comment type="catalytic activity">
    <reaction evidence="1">
        <text>(R)-methylmalonyl-CoA = succinyl-CoA</text>
        <dbReference type="Rhea" id="RHEA:22888"/>
        <dbReference type="ChEBI" id="CHEBI:57292"/>
        <dbReference type="ChEBI" id="CHEBI:57326"/>
        <dbReference type="EC" id="5.4.99.2"/>
    </reaction>
</comment>
<feature type="domain" description="B12-binding" evidence="12">
    <location>
        <begin position="613"/>
        <end position="745"/>
    </location>
</feature>
<feature type="region of interest" description="Disordered" evidence="11">
    <location>
        <begin position="1"/>
        <end position="28"/>
    </location>
</feature>
<dbReference type="Proteomes" id="UP001597286">
    <property type="component" value="Unassembled WGS sequence"/>
</dbReference>
<comment type="cofactor">
    <cofactor evidence="2">
        <name>adenosylcob(III)alamin</name>
        <dbReference type="ChEBI" id="CHEBI:18408"/>
    </cofactor>
</comment>
<evidence type="ECO:0000256" key="3">
    <source>
        <dbReference type="ARBA" id="ARBA00008465"/>
    </source>
</evidence>
<comment type="subunit">
    <text evidence="4">Heterodimer of an alpha and a beta chain.</text>
</comment>
<evidence type="ECO:0000256" key="7">
    <source>
        <dbReference type="ARBA" id="ARBA00022723"/>
    </source>
</evidence>
<dbReference type="InterPro" id="IPR006158">
    <property type="entry name" value="Cobalamin-bd"/>
</dbReference>
<keyword evidence="9" id="KW-0170">Cobalt</keyword>
<evidence type="ECO:0000256" key="10">
    <source>
        <dbReference type="SAM" id="Coils"/>
    </source>
</evidence>
<dbReference type="NCBIfam" id="TIGR00640">
    <property type="entry name" value="acid_CoA_mut_C"/>
    <property type="match status" value="1"/>
</dbReference>
<dbReference type="PANTHER" id="PTHR48101:SF4">
    <property type="entry name" value="METHYLMALONYL-COA MUTASE, MITOCHONDRIAL"/>
    <property type="match status" value="1"/>
</dbReference>
<dbReference type="CDD" id="cd03679">
    <property type="entry name" value="MM_CoA_mutase_alpha_like"/>
    <property type="match status" value="1"/>
</dbReference>
<evidence type="ECO:0000256" key="6">
    <source>
        <dbReference type="ARBA" id="ARBA00022628"/>
    </source>
</evidence>
<accession>A0ABW4P5U2</accession>
<dbReference type="Gene3D" id="3.20.20.240">
    <property type="entry name" value="Methylmalonyl-CoA mutase"/>
    <property type="match status" value="1"/>
</dbReference>
<dbReference type="InterPro" id="IPR036724">
    <property type="entry name" value="Cobalamin-bd_sf"/>
</dbReference>
<dbReference type="InterPro" id="IPR006098">
    <property type="entry name" value="MMCoA_mutase_a_cat"/>
</dbReference>
<proteinExistence type="inferred from homology"/>
<sequence>MSITHDIGSFADVPLTDPEQPAPAAPTEAETTAHIEKAAEANNYSAEEVVWSTPEGIDVKPVYTKADRDAAEAAGYPLDSFPGAAPFLRGPYPTMYVNQPWTIRQYAGFSTAAESNAFYRRNLASGQKGLSVAFDLATHRGYDSDHPRVQGDVGMAGVAIDSILDMRQLFDGIDLSQVSVSMTMNGAVLPILALYVVAAEEQGVTPEQLAGTIQNDILKEFMVRNTYIYPPKPSMRIISDIFAYTSAKMPKFNSISISGYHIQEAGATADLELAYTLADGVEYIRAGLDAGMDIDKFAPRLSFFWAIGMNFFMEVAKLRAGRLLWSELVAKFEPKSSKSLSLRTHSQTSGWSLTAQDVFNNVARTCVEAMAATQGHTQSLHTNALDEAIALPTDFSARIARNTQLLLQQESGTTRPIDPWGGSHYVEWLTNELANRARAHIAEVEEAGGMAQAINEGIPKLRIEEAAARTQARIDSGRQPLVGVNKYVPDEPDSIEVLKVDNTKVRAEQLAKLEKLRAERDEAATQAALAELTRAASATEGGMENNLLALAVNAARAKATVGEISDALEKVYGRHQAEIRTISGVYRDEAGKSENISTATELVEKFAEAEGRRPRILVAKMGQDGHDRGQKVISTGFADLGFDVDVGPLFQTPEEVAQQAADADVHIVGVSSLAAGHLTLVPALREALASVGRPDIMVVVGGVIPPGDFDELYEAGAAAIFPPGTVLADAAIGLLQKLADQLGHDSVVAD</sequence>
<reference evidence="14" key="1">
    <citation type="journal article" date="2019" name="Int. J. Syst. Evol. Microbiol.">
        <title>The Global Catalogue of Microorganisms (GCM) 10K type strain sequencing project: providing services to taxonomists for standard genome sequencing and annotation.</title>
        <authorList>
            <consortium name="The Broad Institute Genomics Platform"/>
            <consortium name="The Broad Institute Genome Sequencing Center for Infectious Disease"/>
            <person name="Wu L."/>
            <person name="Ma J."/>
        </authorList>
    </citation>
    <scope>NUCLEOTIDE SEQUENCE [LARGE SCALE GENOMIC DNA]</scope>
    <source>
        <strain evidence="14">DT72</strain>
    </source>
</reference>
<evidence type="ECO:0000256" key="9">
    <source>
        <dbReference type="ARBA" id="ARBA00023285"/>
    </source>
</evidence>
<keyword evidence="10" id="KW-0175">Coiled coil</keyword>
<dbReference type="Gene3D" id="3.40.50.280">
    <property type="entry name" value="Cobalamin-binding domain"/>
    <property type="match status" value="1"/>
</dbReference>
<dbReference type="InterPro" id="IPR016176">
    <property type="entry name" value="Cbl-dep_enz_cat"/>
</dbReference>
<evidence type="ECO:0000256" key="5">
    <source>
        <dbReference type="ARBA" id="ARBA00012398"/>
    </source>
</evidence>
<dbReference type="NCBIfam" id="TIGR00641">
    <property type="entry name" value="acid_CoA_mut_N"/>
    <property type="match status" value="1"/>
</dbReference>
<dbReference type="InterPro" id="IPR006159">
    <property type="entry name" value="Acid_CoA_mut_C"/>
</dbReference>
<evidence type="ECO:0000256" key="1">
    <source>
        <dbReference type="ARBA" id="ARBA00000290"/>
    </source>
</evidence>
<gene>
    <name evidence="13" type="primary">scpA</name>
    <name evidence="13" type="ORF">ACFSJG_16395</name>
</gene>
<dbReference type="Pfam" id="PF02310">
    <property type="entry name" value="B12-binding"/>
    <property type="match status" value="1"/>
</dbReference>
<keyword evidence="7" id="KW-0479">Metal-binding</keyword>
<dbReference type="PANTHER" id="PTHR48101">
    <property type="entry name" value="METHYLMALONYL-COA MUTASE, MITOCHONDRIAL-RELATED"/>
    <property type="match status" value="1"/>
</dbReference>
<name>A0ABW4P5U2_9NOCA</name>
<protein>
    <recommendedName>
        <fullName evidence="5">methylmalonyl-CoA mutase</fullName>
        <ecNumber evidence="5">5.4.99.2</ecNumber>
    </recommendedName>
</protein>
<evidence type="ECO:0000256" key="4">
    <source>
        <dbReference type="ARBA" id="ARBA00011870"/>
    </source>
</evidence>
<keyword evidence="6" id="KW-0846">Cobalamin</keyword>
<evidence type="ECO:0000256" key="11">
    <source>
        <dbReference type="SAM" id="MobiDB-lite"/>
    </source>
</evidence>
<evidence type="ECO:0000313" key="13">
    <source>
        <dbReference type="EMBL" id="MFD1813800.1"/>
    </source>
</evidence>
<evidence type="ECO:0000313" key="14">
    <source>
        <dbReference type="Proteomes" id="UP001597286"/>
    </source>
</evidence>
<dbReference type="PROSITE" id="PS00544">
    <property type="entry name" value="METMALONYL_COA_MUTASE"/>
    <property type="match status" value="1"/>
</dbReference>
<dbReference type="InterPro" id="IPR058549">
    <property type="entry name" value="MeMalonylCoA_mutase_a/b_site"/>
</dbReference>
<keyword evidence="8 13" id="KW-0413">Isomerase</keyword>
<dbReference type="RefSeq" id="WP_378486288.1">
    <property type="nucleotide sequence ID" value="NZ_JBHUFB010000012.1"/>
</dbReference>
<evidence type="ECO:0000256" key="8">
    <source>
        <dbReference type="ARBA" id="ARBA00023235"/>
    </source>
</evidence>